<comment type="subcellular location">
    <subcellularLocation>
        <location evidence="1">Membrane</location>
        <topology evidence="1">Multi-pass membrane protein</topology>
    </subcellularLocation>
</comment>
<dbReference type="AlphaFoldDB" id="M0LZE2"/>
<evidence type="ECO:0000313" key="8">
    <source>
        <dbReference type="EMBL" id="EMA37739.1"/>
    </source>
</evidence>
<proteinExistence type="inferred from homology"/>
<evidence type="ECO:0000256" key="6">
    <source>
        <dbReference type="SAM" id="MobiDB-lite"/>
    </source>
</evidence>
<dbReference type="PANTHER" id="PTHR21716">
    <property type="entry name" value="TRANSMEMBRANE PROTEIN"/>
    <property type="match status" value="1"/>
</dbReference>
<keyword evidence="5 7" id="KW-0472">Membrane</keyword>
<dbReference type="OrthoDB" id="282734at2157"/>
<keyword evidence="3 7" id="KW-0812">Transmembrane</keyword>
<feature type="transmembrane region" description="Helical" evidence="7">
    <location>
        <begin position="208"/>
        <end position="228"/>
    </location>
</feature>
<feature type="region of interest" description="Disordered" evidence="6">
    <location>
        <begin position="333"/>
        <end position="362"/>
    </location>
</feature>
<organism evidence="8 9">
    <name type="scientific">Halococcus hamelinensis 100A6</name>
    <dbReference type="NCBI Taxonomy" id="1132509"/>
    <lineage>
        <taxon>Archaea</taxon>
        <taxon>Methanobacteriati</taxon>
        <taxon>Methanobacteriota</taxon>
        <taxon>Stenosarchaea group</taxon>
        <taxon>Halobacteria</taxon>
        <taxon>Halobacteriales</taxon>
        <taxon>Halococcaceae</taxon>
        <taxon>Halococcus</taxon>
    </lineage>
</organism>
<evidence type="ECO:0000256" key="5">
    <source>
        <dbReference type="ARBA" id="ARBA00023136"/>
    </source>
</evidence>
<evidence type="ECO:0000256" key="1">
    <source>
        <dbReference type="ARBA" id="ARBA00004141"/>
    </source>
</evidence>
<dbReference type="GO" id="GO:0016020">
    <property type="term" value="C:membrane"/>
    <property type="evidence" value="ECO:0007669"/>
    <property type="project" value="UniProtKB-SubCell"/>
</dbReference>
<comment type="caution">
    <text evidence="8">The sequence shown here is derived from an EMBL/GenBank/DDBJ whole genome shotgun (WGS) entry which is preliminary data.</text>
</comment>
<evidence type="ECO:0000256" key="3">
    <source>
        <dbReference type="ARBA" id="ARBA00022692"/>
    </source>
</evidence>
<dbReference type="eggNOG" id="arCOG02642">
    <property type="taxonomic scope" value="Archaea"/>
</dbReference>
<accession>M0LZE2</accession>
<dbReference type="EMBL" id="AOMB01000033">
    <property type="protein sequence ID" value="EMA37739.1"/>
    <property type="molecule type" value="Genomic_DNA"/>
</dbReference>
<dbReference type="InterPro" id="IPR002549">
    <property type="entry name" value="AI-2E-like"/>
</dbReference>
<sequence>MVGIIAFVGYTFLPWVVLGLFVYYVARPINRRIGRRIGSGNRSAALTLLFIIVPIVLLIGVFLSAALGQFAAFATSEDSRQLLAQSPVNVGSIPDDPYQLIDTAATTLSDLSVQSMLTEAQVVLGAAASGIFMMFLSLLLGFFLLVEDRRLSRWGKKQILGNDAISIDYLEAVDRGLNSVFFGYTLTIFVIMILTAIIYNVFNFFAPGNLLIPATILLAVTTGLFTLVPLVGRSIIYLGIAALLALGAIRSNPTLVWYPLVFFVFMTLAFDNVVRTYIRPYLSGKMFHLSLVMFAYLLGPALFGWYGIFLGPLLMVVVVQFFQVVVPHLRDEEPSTPLDIGQTTFQDTDEDLDDSLKGGETA</sequence>
<evidence type="ECO:0000313" key="9">
    <source>
        <dbReference type="Proteomes" id="UP000011566"/>
    </source>
</evidence>
<feature type="transmembrane region" description="Helical" evidence="7">
    <location>
        <begin position="46"/>
        <end position="72"/>
    </location>
</feature>
<name>M0LZE2_9EURY</name>
<keyword evidence="9" id="KW-1185">Reference proteome</keyword>
<protein>
    <submittedName>
        <fullName evidence="8">Permease</fullName>
    </submittedName>
</protein>
<dbReference type="RefSeq" id="WP_007694252.1">
    <property type="nucleotide sequence ID" value="NZ_AJRK01000071.1"/>
</dbReference>
<feature type="transmembrane region" description="Helical" evidence="7">
    <location>
        <begin position="6"/>
        <end position="26"/>
    </location>
</feature>
<feature type="transmembrane region" description="Helical" evidence="7">
    <location>
        <begin position="257"/>
        <end position="274"/>
    </location>
</feature>
<comment type="similarity">
    <text evidence="2">Belongs to the autoinducer-2 exporter (AI-2E) (TC 2.A.86) family.</text>
</comment>
<dbReference type="PANTHER" id="PTHR21716:SF4">
    <property type="entry name" value="TRANSMEMBRANE PROTEIN 245"/>
    <property type="match status" value="1"/>
</dbReference>
<evidence type="ECO:0000256" key="2">
    <source>
        <dbReference type="ARBA" id="ARBA00009773"/>
    </source>
</evidence>
<evidence type="ECO:0000256" key="4">
    <source>
        <dbReference type="ARBA" id="ARBA00022989"/>
    </source>
</evidence>
<feature type="transmembrane region" description="Helical" evidence="7">
    <location>
        <begin position="286"/>
        <end position="303"/>
    </location>
</feature>
<gene>
    <name evidence="8" type="ORF">C447_12225</name>
</gene>
<keyword evidence="4 7" id="KW-1133">Transmembrane helix</keyword>
<feature type="transmembrane region" description="Helical" evidence="7">
    <location>
        <begin position="235"/>
        <end position="251"/>
    </location>
</feature>
<dbReference type="Proteomes" id="UP000011566">
    <property type="component" value="Unassembled WGS sequence"/>
</dbReference>
<reference evidence="8 9" key="1">
    <citation type="journal article" date="2014" name="PLoS Genet.">
        <title>Phylogenetically driven sequencing of extremely halophilic archaea reveals strategies for static and dynamic osmo-response.</title>
        <authorList>
            <person name="Becker E.A."/>
            <person name="Seitzer P.M."/>
            <person name="Tritt A."/>
            <person name="Larsen D."/>
            <person name="Krusor M."/>
            <person name="Yao A.I."/>
            <person name="Wu D."/>
            <person name="Madern D."/>
            <person name="Eisen J.A."/>
            <person name="Darling A.E."/>
            <person name="Facciotti M.T."/>
        </authorList>
    </citation>
    <scope>NUCLEOTIDE SEQUENCE [LARGE SCALE GENOMIC DNA]</scope>
    <source>
        <strain evidence="8 9">100A6</strain>
    </source>
</reference>
<feature type="transmembrane region" description="Helical" evidence="7">
    <location>
        <begin position="181"/>
        <end position="202"/>
    </location>
</feature>
<dbReference type="PATRIC" id="fig|1132509.6.peg.2798"/>
<evidence type="ECO:0000256" key="7">
    <source>
        <dbReference type="SAM" id="Phobius"/>
    </source>
</evidence>
<feature type="transmembrane region" description="Helical" evidence="7">
    <location>
        <begin position="122"/>
        <end position="146"/>
    </location>
</feature>
<dbReference type="Pfam" id="PF01594">
    <property type="entry name" value="AI-2E_transport"/>
    <property type="match status" value="1"/>
</dbReference>